<dbReference type="Proteomes" id="UP000612055">
    <property type="component" value="Unassembled WGS sequence"/>
</dbReference>
<dbReference type="GO" id="GO:0008270">
    <property type="term" value="F:zinc ion binding"/>
    <property type="evidence" value="ECO:0007669"/>
    <property type="project" value="UniProtKB-KW"/>
</dbReference>
<feature type="compositionally biased region" description="Low complexity" evidence="2">
    <location>
        <begin position="313"/>
        <end position="331"/>
    </location>
</feature>
<feature type="region of interest" description="Disordered" evidence="2">
    <location>
        <begin position="491"/>
        <end position="649"/>
    </location>
</feature>
<keyword evidence="1" id="KW-0863">Zinc-finger</keyword>
<feature type="compositionally biased region" description="Basic and acidic residues" evidence="2">
    <location>
        <begin position="596"/>
        <end position="607"/>
    </location>
</feature>
<evidence type="ECO:0000313" key="4">
    <source>
        <dbReference type="EMBL" id="KAG2495135.1"/>
    </source>
</evidence>
<feature type="compositionally biased region" description="Low complexity" evidence="2">
    <location>
        <begin position="277"/>
        <end position="307"/>
    </location>
</feature>
<dbReference type="OrthoDB" id="1303595at2759"/>
<protein>
    <recommendedName>
        <fullName evidence="3">CCHC-type domain-containing protein</fullName>
    </recommendedName>
</protein>
<dbReference type="AlphaFoldDB" id="A0A835Y360"/>
<feature type="compositionally biased region" description="Low complexity" evidence="2">
    <location>
        <begin position="574"/>
        <end position="583"/>
    </location>
</feature>
<dbReference type="InterPro" id="IPR001878">
    <property type="entry name" value="Znf_CCHC"/>
</dbReference>
<feature type="region of interest" description="Disordered" evidence="2">
    <location>
        <begin position="190"/>
        <end position="228"/>
    </location>
</feature>
<evidence type="ECO:0000256" key="2">
    <source>
        <dbReference type="SAM" id="MobiDB-lite"/>
    </source>
</evidence>
<accession>A0A835Y360</accession>
<feature type="compositionally biased region" description="Low complexity" evidence="2">
    <location>
        <begin position="615"/>
        <end position="628"/>
    </location>
</feature>
<dbReference type="InterPro" id="IPR054722">
    <property type="entry name" value="PolX-like_BBD"/>
</dbReference>
<name>A0A835Y360_9CHLO</name>
<dbReference type="GO" id="GO:0003676">
    <property type="term" value="F:nucleic acid binding"/>
    <property type="evidence" value="ECO:0007669"/>
    <property type="project" value="InterPro"/>
</dbReference>
<evidence type="ECO:0000313" key="5">
    <source>
        <dbReference type="Proteomes" id="UP000612055"/>
    </source>
</evidence>
<dbReference type="Pfam" id="PF14223">
    <property type="entry name" value="Retrotran_gag_2"/>
    <property type="match status" value="1"/>
</dbReference>
<feature type="compositionally biased region" description="Gly residues" evidence="2">
    <location>
        <begin position="190"/>
        <end position="222"/>
    </location>
</feature>
<feature type="region of interest" description="Disordered" evidence="2">
    <location>
        <begin position="258"/>
        <end position="344"/>
    </location>
</feature>
<reference evidence="4" key="1">
    <citation type="journal article" date="2020" name="bioRxiv">
        <title>Comparative genomics of Chlamydomonas.</title>
        <authorList>
            <person name="Craig R.J."/>
            <person name="Hasan A.R."/>
            <person name="Ness R.W."/>
            <person name="Keightley P.D."/>
        </authorList>
    </citation>
    <scope>NUCLEOTIDE SEQUENCE</scope>
    <source>
        <strain evidence="4">CCAP 11/70</strain>
    </source>
</reference>
<feature type="domain" description="CCHC-type" evidence="3">
    <location>
        <begin position="235"/>
        <end position="250"/>
    </location>
</feature>
<dbReference type="Pfam" id="PF22936">
    <property type="entry name" value="Pol_BBD"/>
    <property type="match status" value="1"/>
</dbReference>
<keyword evidence="5" id="KW-1185">Reference proteome</keyword>
<organism evidence="4 5">
    <name type="scientific">Edaphochlamys debaryana</name>
    <dbReference type="NCBI Taxonomy" id="47281"/>
    <lineage>
        <taxon>Eukaryota</taxon>
        <taxon>Viridiplantae</taxon>
        <taxon>Chlorophyta</taxon>
        <taxon>core chlorophytes</taxon>
        <taxon>Chlorophyceae</taxon>
        <taxon>CS clade</taxon>
        <taxon>Chlamydomonadales</taxon>
        <taxon>Chlamydomonadales incertae sedis</taxon>
        <taxon>Edaphochlamys</taxon>
    </lineage>
</organism>
<keyword evidence="1" id="KW-0479">Metal-binding</keyword>
<gene>
    <name evidence="4" type="ORF">HYH03_006744</name>
</gene>
<dbReference type="EMBL" id="JAEHOE010000026">
    <property type="protein sequence ID" value="KAG2495135.1"/>
    <property type="molecule type" value="Genomic_DNA"/>
</dbReference>
<comment type="caution">
    <text evidence="4">The sequence shown here is derived from an EMBL/GenBank/DDBJ whole genome shotgun (WGS) entry which is preliminary data.</text>
</comment>
<keyword evidence="1" id="KW-0862">Zinc</keyword>
<evidence type="ECO:0000256" key="1">
    <source>
        <dbReference type="PROSITE-ProRule" id="PRU00047"/>
    </source>
</evidence>
<sequence>MSASYLVEKDLFSVIEDDEEGDGHHETDRKCKAALVRMAGKYAHAVHRARTAKEAWETLKQHFVGETEARRDQLVRDWVDLSREPLELMDVYFERGIDLFDRLDAIDFWPDRESRAYVIEPTNRIIKGLRGLGWVSARNALWSKHDEVVPPLVGLQFMQEQETQMAEEQKYTAAAVAAASIAASKLVAAGSGGSGGNGSGGGGGGGGGRGGGAGQSRGGGGQPVTMTGPRGDIQCRKCGMFGHFANRCQNQHLWEHGAQGGDGGGGGGWGAGGGARGRQQQPWGGQQQPWQPARQHQQPWGGQQQPWQPAPQQPAYQPQQPAAAAQAEQPPQGGGGGAGGDGDRRHRYRIMASVGMELPKLDSGDWIVDSGAFHHITPNRSDLSRVRPLPQPVTVQFGTGPVVAATEYGSMDLVVNVYGRDVVLELESVLLMPSAKVKALSVRLLDKSGLTSTFGEGQVVVRAGDGTVVLLGRESVAQGVRDAVFVESGAPSAPIASCESGSDSGSDDDEDRDPRPPQAAGPDGAPGGQSPVQGVPEELAGAGEAHQLGPGVPVEQAGAGEAQLRGAGDRGEPGELPGAAAGAEGSGSGGAAQPGEQRRYPDHDRRKPNWYKPNAAALYGNAAAAAAASDDPEWPHPGAADPEWPGGYL</sequence>
<feature type="compositionally biased region" description="Gly residues" evidence="2">
    <location>
        <begin position="258"/>
        <end position="276"/>
    </location>
</feature>
<proteinExistence type="predicted"/>
<dbReference type="PROSITE" id="PS50158">
    <property type="entry name" value="ZF_CCHC"/>
    <property type="match status" value="1"/>
</dbReference>
<evidence type="ECO:0000259" key="3">
    <source>
        <dbReference type="PROSITE" id="PS50158"/>
    </source>
</evidence>